<dbReference type="AlphaFoldDB" id="D3EZI8"/>
<sequence length="222" mass="23372">MTSLDGLLPFDRDGALAETCTRAQLLRGAAAVGGAAALGAAGSPARAAESPGGDVAILNYALTLEELQAAFYSEAEQAGALDGALARQATVVGGHERAHVTALRSVLARRAIAKPAFDFGGVTERPEQFRATAVAFEDLAVAVYKDQAPRIASREYLAAAIAIASVEARHAAWIRRLAGRLPAADAFDEPLPRAEALRLVRSTGFIAERPRTEGRRRPRFTG</sequence>
<dbReference type="HOGENOM" id="CLU_029630_2_1_11"/>
<dbReference type="KEGG" id="cwo:Cwoe_5421"/>
<dbReference type="Pfam" id="PF13668">
    <property type="entry name" value="Ferritin_2"/>
    <property type="match status" value="1"/>
</dbReference>
<dbReference type="RefSeq" id="WP_012936877.1">
    <property type="nucleotide sequence ID" value="NC_013739.1"/>
</dbReference>
<accession>D3EZI8</accession>
<dbReference type="OrthoDB" id="954262at2"/>
<dbReference type="eggNOG" id="COG1633">
    <property type="taxonomic scope" value="Bacteria"/>
</dbReference>
<organism evidence="1 2">
    <name type="scientific">Conexibacter woesei (strain DSM 14684 / CCUG 47730 / CIP 108061 / JCM 11494 / NBRC 100937 / ID131577)</name>
    <dbReference type="NCBI Taxonomy" id="469383"/>
    <lineage>
        <taxon>Bacteria</taxon>
        <taxon>Bacillati</taxon>
        <taxon>Actinomycetota</taxon>
        <taxon>Thermoleophilia</taxon>
        <taxon>Solirubrobacterales</taxon>
        <taxon>Conexibacteraceae</taxon>
        <taxon>Conexibacter</taxon>
    </lineage>
</organism>
<dbReference type="EMBL" id="CP001854">
    <property type="protein sequence ID" value="ADB53826.1"/>
    <property type="molecule type" value="Genomic_DNA"/>
</dbReference>
<evidence type="ECO:0000313" key="2">
    <source>
        <dbReference type="Proteomes" id="UP000008229"/>
    </source>
</evidence>
<dbReference type="STRING" id="469383.Cwoe_5421"/>
<evidence type="ECO:0000313" key="1">
    <source>
        <dbReference type="EMBL" id="ADB53826.1"/>
    </source>
</evidence>
<dbReference type="Proteomes" id="UP000008229">
    <property type="component" value="Chromosome"/>
</dbReference>
<keyword evidence="2" id="KW-1185">Reference proteome</keyword>
<proteinExistence type="predicted"/>
<gene>
    <name evidence="1" type="ordered locus">Cwoe_5421</name>
</gene>
<protein>
    <recommendedName>
        <fullName evidence="3">Ferritin-like domain-containing protein</fullName>
    </recommendedName>
</protein>
<name>D3EZI8_CONWI</name>
<reference evidence="2" key="2">
    <citation type="submission" date="2010-01" db="EMBL/GenBank/DDBJ databases">
        <title>The complete genome of Conexibacter woesei DSM 14684.</title>
        <authorList>
            <consortium name="US DOE Joint Genome Institute (JGI-PGF)"/>
            <person name="Lucas S."/>
            <person name="Copeland A."/>
            <person name="Lapidus A."/>
            <person name="Glavina del Rio T."/>
            <person name="Dalin E."/>
            <person name="Tice H."/>
            <person name="Bruce D."/>
            <person name="Goodwin L."/>
            <person name="Pitluck S."/>
            <person name="Kyrpides N."/>
            <person name="Mavromatis K."/>
            <person name="Ivanova N."/>
            <person name="Mikhailova N."/>
            <person name="Chertkov O."/>
            <person name="Brettin T."/>
            <person name="Detter J.C."/>
            <person name="Han C."/>
            <person name="Larimer F."/>
            <person name="Land M."/>
            <person name="Hauser L."/>
            <person name="Markowitz V."/>
            <person name="Cheng J.-F."/>
            <person name="Hugenholtz P."/>
            <person name="Woyke T."/>
            <person name="Wu D."/>
            <person name="Pukall R."/>
            <person name="Steenblock K."/>
            <person name="Schneider S."/>
            <person name="Klenk H.-P."/>
            <person name="Eisen J.A."/>
        </authorList>
    </citation>
    <scope>NUCLEOTIDE SEQUENCE [LARGE SCALE GENOMIC DNA]</scope>
    <source>
        <strain evidence="2">DSM 14684 / CIP 108061 / JCM 11494 / NBRC 100937 / ID131577</strain>
    </source>
</reference>
<dbReference type="SUPFAM" id="SSF47240">
    <property type="entry name" value="Ferritin-like"/>
    <property type="match status" value="1"/>
</dbReference>
<dbReference type="InterPro" id="IPR009078">
    <property type="entry name" value="Ferritin-like_SF"/>
</dbReference>
<reference evidence="1 2" key="1">
    <citation type="journal article" date="2010" name="Stand. Genomic Sci.">
        <title>Complete genome sequence of Conexibacter woesei type strain (ID131577).</title>
        <authorList>
            <person name="Pukall R."/>
            <person name="Lapidus A."/>
            <person name="Glavina Del Rio T."/>
            <person name="Copeland A."/>
            <person name="Tice H."/>
            <person name="Cheng J.-F."/>
            <person name="Lucas S."/>
            <person name="Chen F."/>
            <person name="Nolan M."/>
            <person name="Bruce D."/>
            <person name="Goodwin L."/>
            <person name="Pitluck S."/>
            <person name="Mavromatis K."/>
            <person name="Ivanova N."/>
            <person name="Ovchinnikova G."/>
            <person name="Pati A."/>
            <person name="Chen A."/>
            <person name="Palaniappan K."/>
            <person name="Land M."/>
            <person name="Hauser L."/>
            <person name="Chang Y.-J."/>
            <person name="Jeffries C.D."/>
            <person name="Chain P."/>
            <person name="Meincke L."/>
            <person name="Sims D."/>
            <person name="Brettin T."/>
            <person name="Detter J.C."/>
            <person name="Rohde M."/>
            <person name="Goeker M."/>
            <person name="Bristow J."/>
            <person name="Eisen J.A."/>
            <person name="Markowitz V."/>
            <person name="Kyrpides N.C."/>
            <person name="Klenk H.-P."/>
            <person name="Hugenholtz P."/>
        </authorList>
    </citation>
    <scope>NUCLEOTIDE SEQUENCE [LARGE SCALE GENOMIC DNA]</scope>
    <source>
        <strain evidence="2">DSM 14684 / CIP 108061 / JCM 11494 / NBRC 100937 / ID131577</strain>
    </source>
</reference>
<dbReference type="InterPro" id="IPR006311">
    <property type="entry name" value="TAT_signal"/>
</dbReference>
<evidence type="ECO:0008006" key="3">
    <source>
        <dbReference type="Google" id="ProtNLM"/>
    </source>
</evidence>
<dbReference type="PROSITE" id="PS51318">
    <property type="entry name" value="TAT"/>
    <property type="match status" value="1"/>
</dbReference>